<dbReference type="EMBL" id="LJJC01000006">
    <property type="protein sequence ID" value="KQL51053.1"/>
    <property type="molecule type" value="Genomic_DNA"/>
</dbReference>
<comment type="caution">
    <text evidence="4">The sequence shown here is derived from an EMBL/GenBank/DDBJ whole genome shotgun (WGS) entry which is preliminary data.</text>
</comment>
<evidence type="ECO:0000313" key="4">
    <source>
        <dbReference type="EMBL" id="KQL51053.1"/>
    </source>
</evidence>
<reference evidence="4 5" key="1">
    <citation type="submission" date="2015-09" db="EMBL/GenBank/DDBJ databases">
        <title>Genome sequencing project for genomic taxonomy and phylogenomics of Bacillus-like bacteria.</title>
        <authorList>
            <person name="Liu B."/>
            <person name="Wang J."/>
            <person name="Zhu Y."/>
            <person name="Liu G."/>
            <person name="Chen Q."/>
            <person name="Chen Z."/>
            <person name="Lan J."/>
            <person name="Che J."/>
            <person name="Ge C."/>
            <person name="Shi H."/>
            <person name="Pan Z."/>
            <person name="Liu X."/>
        </authorList>
    </citation>
    <scope>NUCLEOTIDE SEQUENCE [LARGE SCALE GENOMIC DNA]</scope>
    <source>
        <strain evidence="4 5">LMG 18435</strain>
    </source>
</reference>
<feature type="transmembrane region" description="Helical" evidence="2">
    <location>
        <begin position="20"/>
        <end position="37"/>
    </location>
</feature>
<dbReference type="InterPro" id="IPR014529">
    <property type="entry name" value="UCP026631"/>
</dbReference>
<feature type="domain" description="YdbS-like PH" evidence="3">
    <location>
        <begin position="393"/>
        <end position="472"/>
    </location>
</feature>
<evidence type="ECO:0000256" key="1">
    <source>
        <dbReference type="SAM" id="Coils"/>
    </source>
</evidence>
<dbReference type="RefSeq" id="WP_055741351.1">
    <property type="nucleotide sequence ID" value="NZ_JAAIWL010000022.1"/>
</dbReference>
<keyword evidence="1" id="KW-0175">Coiled coil</keyword>
<keyword evidence="2" id="KW-0812">Transmembrane</keyword>
<evidence type="ECO:0000313" key="5">
    <source>
        <dbReference type="Proteomes" id="UP000051888"/>
    </source>
</evidence>
<keyword evidence="2" id="KW-1133">Transmembrane helix</keyword>
<feature type="transmembrane region" description="Helical" evidence="2">
    <location>
        <begin position="174"/>
        <end position="195"/>
    </location>
</feature>
<keyword evidence="2" id="KW-0472">Membrane</keyword>
<feature type="domain" description="YdbS-like PH" evidence="3">
    <location>
        <begin position="64"/>
        <end position="145"/>
    </location>
</feature>
<protein>
    <recommendedName>
        <fullName evidence="3">YdbS-like PH domain-containing protein</fullName>
    </recommendedName>
</protein>
<organism evidence="4 5">
    <name type="scientific">Heyndrickxia shackletonii</name>
    <dbReference type="NCBI Taxonomy" id="157838"/>
    <lineage>
        <taxon>Bacteria</taxon>
        <taxon>Bacillati</taxon>
        <taxon>Bacillota</taxon>
        <taxon>Bacilli</taxon>
        <taxon>Bacillales</taxon>
        <taxon>Bacillaceae</taxon>
        <taxon>Heyndrickxia</taxon>
    </lineage>
</organism>
<dbReference type="Pfam" id="PF03703">
    <property type="entry name" value="bPH_2"/>
    <property type="match status" value="3"/>
</dbReference>
<dbReference type="PANTHER" id="PTHR34473">
    <property type="entry name" value="UPF0699 TRANSMEMBRANE PROTEIN YDBS"/>
    <property type="match status" value="1"/>
</dbReference>
<name>A0A0Q3WTP8_9BACI</name>
<feature type="transmembrane region" description="Helical" evidence="2">
    <location>
        <begin position="43"/>
        <end position="62"/>
    </location>
</feature>
<feature type="coiled-coil region" evidence="1">
    <location>
        <begin position="116"/>
        <end position="165"/>
    </location>
</feature>
<dbReference type="PANTHER" id="PTHR34473:SF2">
    <property type="entry name" value="UPF0699 TRANSMEMBRANE PROTEIN YDBT"/>
    <property type="match status" value="1"/>
</dbReference>
<dbReference type="Proteomes" id="UP000051888">
    <property type="component" value="Unassembled WGS sequence"/>
</dbReference>
<proteinExistence type="predicted"/>
<sequence>MSERKRLHPITCITNVLKQIRGMIIPLIGIFMIGHKSDSDADWISLITTGVAIIIVLFSGIAKWLRFTYRIEEGELRIEYGLFVKKKRYIPLERIQSLSFSEGILHRPFGLVKVVVETASSNLHEAEAELTAIKRSDAADLEKKINASKGKQEIMEEEMKEKEIQHYHITSKELLIMSATSGGIGVIFSAILAFLSQLDNLIPYKKLFNEAGAFIQGGIFFVISMIFLGLLIAWVISVLITFLKYSDFTVSEIEKDIIISRGLLEKRKITIPLNRIQAIRVSENPIRGLLGYTSVFIESAGGNVEDKESRNILLLPMVKKESFAEILHRFLKDYHFSVKFKKPPLQARVNYLMREIIKVAPIIVILIIIFKTYGLFSLFLLLYPIIIGHFRYHSSGWHIYEQQLTLRYRVFLKHSIYMRKNRIQSLEASSTWFQKRKQLSSIHSTVKSTGLGMKTNVRYLSESDVETIFKWYFPK</sequence>
<gene>
    <name evidence="4" type="ORF">AN964_18755</name>
</gene>
<dbReference type="PIRSF" id="PIRSF026631">
    <property type="entry name" value="UCP026631"/>
    <property type="match status" value="1"/>
</dbReference>
<feature type="transmembrane region" description="Helical" evidence="2">
    <location>
        <begin position="362"/>
        <end position="386"/>
    </location>
</feature>
<dbReference type="AlphaFoldDB" id="A0A0Q3WTP8"/>
<feature type="domain" description="YdbS-like PH" evidence="3">
    <location>
        <begin position="254"/>
        <end position="327"/>
    </location>
</feature>
<dbReference type="PATRIC" id="fig|157838.3.peg.4148"/>
<evidence type="ECO:0000256" key="2">
    <source>
        <dbReference type="SAM" id="Phobius"/>
    </source>
</evidence>
<feature type="transmembrane region" description="Helical" evidence="2">
    <location>
        <begin position="215"/>
        <end position="243"/>
    </location>
</feature>
<keyword evidence="5" id="KW-1185">Reference proteome</keyword>
<dbReference type="OrthoDB" id="2195155at2"/>
<dbReference type="STRING" id="157838.AN964_18755"/>
<accession>A0A0Q3WTP8</accession>
<dbReference type="InterPro" id="IPR005182">
    <property type="entry name" value="YdbS-like_PH"/>
</dbReference>
<evidence type="ECO:0000259" key="3">
    <source>
        <dbReference type="Pfam" id="PF03703"/>
    </source>
</evidence>